<keyword evidence="13" id="KW-1185">Reference proteome</keyword>
<dbReference type="PANTHER" id="PTHR10067">
    <property type="entry name" value="PHOSPHATIDYLSERINE DECARBOXYLASE"/>
    <property type="match status" value="1"/>
</dbReference>
<sequence length="278" mass="31423">MIRAYTSLPFNFISPIVGHLSTHEIPVSWRKTVLGGIASLTGMRMDEASEESFEAYPSFAALFNRELKEFIRPISACQLVSPADGRVLHFGEIVEGRIESVKERDYDIKDFIGPAKIETKPKNKLYQIVIYLAPADYHAFHSPASWDVNEKIHHPGFLLSVNPYFFNLIPTLLAINERVALCGKWKHGFFSYTAVAATNVGDIVIGTKSHKSREKLRYRTVDHEVFDEHYSYKKGEKVGEFRAGSTIVLIFEAPPELRFAIKAGDKLKYGQSLIVKDV</sequence>
<evidence type="ECO:0000313" key="14">
    <source>
        <dbReference type="WBParaSite" id="ACRNAN_scaffold6466.g6494.t1"/>
    </source>
</evidence>
<evidence type="ECO:0000256" key="8">
    <source>
        <dbReference type="ARBA" id="ARBA00023239"/>
    </source>
</evidence>
<dbReference type="EC" id="4.1.1.65" evidence="3"/>
<dbReference type="PANTHER" id="PTHR10067:SF6">
    <property type="entry name" value="PHOSPHATIDYLSERINE DECARBOXYLASE PROENZYME, MITOCHONDRIAL"/>
    <property type="match status" value="1"/>
</dbReference>
<evidence type="ECO:0000256" key="11">
    <source>
        <dbReference type="ARBA" id="ARBA00024326"/>
    </source>
</evidence>
<evidence type="ECO:0000256" key="9">
    <source>
        <dbReference type="ARBA" id="ARBA00023264"/>
    </source>
</evidence>
<keyword evidence="6" id="KW-0443">Lipid metabolism</keyword>
<organism evidence="13 14">
    <name type="scientific">Acrobeloides nanus</name>
    <dbReference type="NCBI Taxonomy" id="290746"/>
    <lineage>
        <taxon>Eukaryota</taxon>
        <taxon>Metazoa</taxon>
        <taxon>Ecdysozoa</taxon>
        <taxon>Nematoda</taxon>
        <taxon>Chromadorea</taxon>
        <taxon>Rhabditida</taxon>
        <taxon>Tylenchina</taxon>
        <taxon>Cephalobomorpha</taxon>
        <taxon>Cephaloboidea</taxon>
        <taxon>Cephalobidae</taxon>
        <taxon>Acrobeloides</taxon>
    </lineage>
</organism>
<dbReference type="InterPro" id="IPR033177">
    <property type="entry name" value="PSD-B"/>
</dbReference>
<comment type="pathway">
    <text evidence="2">Lipid metabolism.</text>
</comment>
<dbReference type="WBParaSite" id="ACRNAN_scaffold6466.g6494.t1">
    <property type="protein sequence ID" value="ACRNAN_scaffold6466.g6494.t1"/>
    <property type="gene ID" value="ACRNAN_scaffold6466.g6494"/>
</dbReference>
<keyword evidence="10" id="KW-0670">Pyruvate</keyword>
<dbReference type="GO" id="GO:0004609">
    <property type="term" value="F:phosphatidylserine decarboxylase activity"/>
    <property type="evidence" value="ECO:0007669"/>
    <property type="project" value="UniProtKB-EC"/>
</dbReference>
<proteinExistence type="predicted"/>
<keyword evidence="7" id="KW-0594">Phospholipid biosynthesis</keyword>
<name>A0A914E8H2_9BILA</name>
<dbReference type="Pfam" id="PF02666">
    <property type="entry name" value="PS_Dcarbxylase"/>
    <property type="match status" value="1"/>
</dbReference>
<keyword evidence="8" id="KW-0456">Lyase</keyword>
<comment type="cofactor">
    <cofactor evidence="1">
        <name>pyruvate</name>
        <dbReference type="ChEBI" id="CHEBI:15361"/>
    </cofactor>
</comment>
<reference evidence="14" key="1">
    <citation type="submission" date="2022-11" db="UniProtKB">
        <authorList>
            <consortium name="WormBaseParasite"/>
        </authorList>
    </citation>
    <scope>IDENTIFICATION</scope>
</reference>
<evidence type="ECO:0000256" key="5">
    <source>
        <dbReference type="ARBA" id="ARBA00022793"/>
    </source>
</evidence>
<accession>A0A914E8H2</accession>
<dbReference type="Proteomes" id="UP000887540">
    <property type="component" value="Unplaced"/>
</dbReference>
<keyword evidence="9" id="KW-1208">Phospholipid metabolism</keyword>
<keyword evidence="5" id="KW-0210">Decarboxylase</keyword>
<dbReference type="NCBIfam" id="TIGR00163">
    <property type="entry name" value="PS_decarb"/>
    <property type="match status" value="1"/>
</dbReference>
<dbReference type="GO" id="GO:0005739">
    <property type="term" value="C:mitochondrion"/>
    <property type="evidence" value="ECO:0007669"/>
    <property type="project" value="TreeGrafter"/>
</dbReference>
<dbReference type="GO" id="GO:0006646">
    <property type="term" value="P:phosphatidylethanolamine biosynthetic process"/>
    <property type="evidence" value="ECO:0007669"/>
    <property type="project" value="TreeGrafter"/>
</dbReference>
<evidence type="ECO:0000256" key="7">
    <source>
        <dbReference type="ARBA" id="ARBA00023209"/>
    </source>
</evidence>
<evidence type="ECO:0000256" key="3">
    <source>
        <dbReference type="ARBA" id="ARBA00012243"/>
    </source>
</evidence>
<evidence type="ECO:0000256" key="12">
    <source>
        <dbReference type="ARBA" id="ARBA00045136"/>
    </source>
</evidence>
<comment type="pathway">
    <text evidence="11">Phospholipid metabolism; phosphatidylethanolamine biosynthesis.</text>
</comment>
<evidence type="ECO:0000256" key="4">
    <source>
        <dbReference type="ARBA" id="ARBA00022516"/>
    </source>
</evidence>
<evidence type="ECO:0000256" key="10">
    <source>
        <dbReference type="ARBA" id="ARBA00023317"/>
    </source>
</evidence>
<evidence type="ECO:0000313" key="13">
    <source>
        <dbReference type="Proteomes" id="UP000887540"/>
    </source>
</evidence>
<evidence type="ECO:0000256" key="2">
    <source>
        <dbReference type="ARBA" id="ARBA00005189"/>
    </source>
</evidence>
<comment type="function">
    <text evidence="12">Catalyzes the formation of phosphatidylethanolamine (PtdEtn) from phosphatidylserine (PtdSer). Plays a central role in phospholipid metabolism and in the interorganelle trafficking of phosphatidylserine. May be involved in lipid droplet biogenesis at the endoplasmic reticulum membrane.</text>
</comment>
<keyword evidence="4" id="KW-0444">Lipid biosynthesis</keyword>
<dbReference type="AlphaFoldDB" id="A0A914E8H2"/>
<evidence type="ECO:0000256" key="1">
    <source>
        <dbReference type="ARBA" id="ARBA00001928"/>
    </source>
</evidence>
<protein>
    <recommendedName>
        <fullName evidence="3">phosphatidylserine decarboxylase</fullName>
        <ecNumber evidence="3">4.1.1.65</ecNumber>
    </recommendedName>
</protein>
<evidence type="ECO:0000256" key="6">
    <source>
        <dbReference type="ARBA" id="ARBA00023098"/>
    </source>
</evidence>
<dbReference type="InterPro" id="IPR003817">
    <property type="entry name" value="PS_Dcarbxylase"/>
</dbReference>